<gene>
    <name evidence="1" type="ORF">SY85_00935</name>
</gene>
<reference evidence="1 2" key="2">
    <citation type="journal article" date="2016" name="Int. J. Syst. Evol. Microbiol.">
        <title>Flavisolibacter tropicus sp. nov., isolated from tropical soil.</title>
        <authorList>
            <person name="Lee J.J."/>
            <person name="Kang M.S."/>
            <person name="Kim G.S."/>
            <person name="Lee C.S."/>
            <person name="Lim S."/>
            <person name="Lee J."/>
            <person name="Roh S.H."/>
            <person name="Kang H."/>
            <person name="Ha J.M."/>
            <person name="Bae S."/>
            <person name="Jung H.Y."/>
            <person name="Kim M.K."/>
        </authorList>
    </citation>
    <scope>NUCLEOTIDE SEQUENCE [LARGE SCALE GENOMIC DNA]</scope>
    <source>
        <strain evidence="1 2">LCS9</strain>
    </source>
</reference>
<evidence type="ECO:0000313" key="2">
    <source>
        <dbReference type="Proteomes" id="UP000077177"/>
    </source>
</evidence>
<dbReference type="KEGG" id="fla:SY85_00935"/>
<name>A0A172TQI7_9BACT</name>
<proteinExistence type="predicted"/>
<dbReference type="AlphaFoldDB" id="A0A172TQI7"/>
<dbReference type="Proteomes" id="UP000077177">
    <property type="component" value="Chromosome"/>
</dbReference>
<protein>
    <submittedName>
        <fullName evidence="1">Uncharacterized protein</fullName>
    </submittedName>
</protein>
<reference evidence="2" key="1">
    <citation type="submission" date="2015-01" db="EMBL/GenBank/DDBJ databases">
        <title>Flavisolibacter sp./LCS9/ whole genome sequencing.</title>
        <authorList>
            <person name="Kim M.K."/>
            <person name="Srinivasan S."/>
            <person name="Lee J.-J."/>
        </authorList>
    </citation>
    <scope>NUCLEOTIDE SEQUENCE [LARGE SCALE GENOMIC DNA]</scope>
    <source>
        <strain evidence="2">LCS9</strain>
    </source>
</reference>
<dbReference type="EMBL" id="CP011390">
    <property type="protein sequence ID" value="ANE49278.1"/>
    <property type="molecule type" value="Genomic_DNA"/>
</dbReference>
<dbReference type="STRING" id="1492898.SY85_00935"/>
<keyword evidence="2" id="KW-1185">Reference proteome</keyword>
<sequence>MALRIKSLIHNKKEAGRKIIIPKKLHPLDSSIFRMLIIMVIAQKAMAITHGERILSQLVVAPIVLDWSTGIFKFI</sequence>
<accession>A0A172TQI7</accession>
<organism evidence="1 2">
    <name type="scientific">Flavisolibacter tropicus</name>
    <dbReference type="NCBI Taxonomy" id="1492898"/>
    <lineage>
        <taxon>Bacteria</taxon>
        <taxon>Pseudomonadati</taxon>
        <taxon>Bacteroidota</taxon>
        <taxon>Chitinophagia</taxon>
        <taxon>Chitinophagales</taxon>
        <taxon>Chitinophagaceae</taxon>
        <taxon>Flavisolibacter</taxon>
    </lineage>
</organism>
<evidence type="ECO:0000313" key="1">
    <source>
        <dbReference type="EMBL" id="ANE49278.1"/>
    </source>
</evidence>